<evidence type="ECO:0000256" key="4">
    <source>
        <dbReference type="ARBA" id="ARBA00022840"/>
    </source>
</evidence>
<dbReference type="KEGG" id="fac:FACI_IFERC01G0011"/>
<dbReference type="InterPro" id="IPR006935">
    <property type="entry name" value="Helicase/UvrB_N"/>
</dbReference>
<dbReference type="SUPFAM" id="SSF52540">
    <property type="entry name" value="P-loop containing nucleoside triphosphate hydrolases"/>
    <property type="match status" value="1"/>
</dbReference>
<name>S0ALV8_FERAC</name>
<keyword evidence="2" id="KW-0378">Hydrolase</keyword>
<dbReference type="HOGENOM" id="CLU_024175_0_0_2"/>
<reference evidence="7 8" key="1">
    <citation type="journal article" date="2007" name="Proc. Natl. Acad. Sci. U.S.A.">
        <title>Genome dynamics in a natural archaeal population.</title>
        <authorList>
            <person name="Allen E.E."/>
            <person name="Tyson G.W."/>
            <person name="Whitaker R.J."/>
            <person name="Detter J.C."/>
            <person name="Richardson P.M."/>
            <person name="Banfield J.F."/>
        </authorList>
    </citation>
    <scope>NUCLEOTIDE SEQUENCE [LARGE SCALE GENOMIC DNA]</scope>
    <source>
        <strain evidence="8">fer1</strain>
    </source>
</reference>
<dbReference type="GO" id="GO:0140097">
    <property type="term" value="F:catalytic activity, acting on DNA"/>
    <property type="evidence" value="ECO:0007669"/>
    <property type="project" value="UniProtKB-ARBA"/>
</dbReference>
<evidence type="ECO:0000256" key="1">
    <source>
        <dbReference type="ARBA" id="ARBA00022741"/>
    </source>
</evidence>
<dbReference type="AlphaFoldDB" id="S0ALV8"/>
<protein>
    <submittedName>
        <fullName evidence="7">Uncharacterized protein</fullName>
    </submittedName>
</protein>
<dbReference type="Proteomes" id="UP000014660">
    <property type="component" value="Chromosome"/>
</dbReference>
<dbReference type="PANTHER" id="PTHR11274:SF0">
    <property type="entry name" value="GENERAL TRANSCRIPTION AND DNA REPAIR FACTOR IIH HELICASE SUBUNIT XPB"/>
    <property type="match status" value="1"/>
</dbReference>
<dbReference type="GO" id="GO:0016787">
    <property type="term" value="F:hydrolase activity"/>
    <property type="evidence" value="ECO:0007669"/>
    <property type="project" value="UniProtKB-KW"/>
</dbReference>
<evidence type="ECO:0000259" key="5">
    <source>
        <dbReference type="PROSITE" id="PS51192"/>
    </source>
</evidence>
<dbReference type="InterPro" id="IPR027417">
    <property type="entry name" value="P-loop_NTPase"/>
</dbReference>
<dbReference type="Pfam" id="PF04851">
    <property type="entry name" value="ResIII"/>
    <property type="match status" value="1"/>
</dbReference>
<keyword evidence="8" id="KW-1185">Reference proteome</keyword>
<evidence type="ECO:0000259" key="6">
    <source>
        <dbReference type="PROSITE" id="PS51194"/>
    </source>
</evidence>
<dbReference type="InterPro" id="IPR014001">
    <property type="entry name" value="Helicase_ATP-bd"/>
</dbReference>
<keyword evidence="4" id="KW-0067">ATP-binding</keyword>
<dbReference type="PANTHER" id="PTHR11274">
    <property type="entry name" value="RAD25/XP-B DNA REPAIR HELICASE"/>
    <property type="match status" value="1"/>
</dbReference>
<dbReference type="EMBL" id="CP004145">
    <property type="protein sequence ID" value="AGO59991.1"/>
    <property type="molecule type" value="Genomic_DNA"/>
</dbReference>
<dbReference type="GeneID" id="16024155"/>
<dbReference type="InterPro" id="IPR050615">
    <property type="entry name" value="ATP-dep_DNA_Helicase"/>
</dbReference>
<dbReference type="Gene3D" id="3.40.50.300">
    <property type="entry name" value="P-loop containing nucleotide triphosphate hydrolases"/>
    <property type="match status" value="2"/>
</dbReference>
<sequence length="451" mass="52667">MENSLASKMEIRDYQQDAVNKWKNHNMNGIFEMATGTGKTYTSILCINELIQTNEKLLIVIACPYVHLLTQWQKSLNNVGLTSIFNTNITKWKEKLGQEIIKLRYSSKILIILTTHNTLANNEFLNILSSSDYPKFLIVDEVHDIGSAQHRLGLSEMFQYRLGLSATPQRYFDEEGTEFILNYFSGIVYTFSLKEALEHINPDTNKSFIVHYDYIPYFIDLTPDEGEKYIEITKKLVKIYNVKEFQDVKERLLFKRQNILKNATNKYNILNIIMDNFIKSYNTSNTLIYCSPQQIDEVQNLLSEKNIINHKFTMIEGTKPDKKYNGLSERDFILHKFSEGAYSTLVAMKCLDEGVDVPSIKNAILMSSSGNLREWYQRMGRILRRDKNKDHAYIYDIIVKPVKSALIEYKNIEYKLFEKELSRYTEFISNADNRLECWNKLHAVKKELGMI</sequence>
<dbReference type="PROSITE" id="PS51194">
    <property type="entry name" value="HELICASE_CTER"/>
    <property type="match status" value="1"/>
</dbReference>
<keyword evidence="1" id="KW-0547">Nucleotide-binding</keyword>
<gene>
    <name evidence="7" type="ORF">FACI_IFERC00001G0011</name>
</gene>
<evidence type="ECO:0000256" key="2">
    <source>
        <dbReference type="ARBA" id="ARBA00022801"/>
    </source>
</evidence>
<feature type="domain" description="Helicase ATP-binding" evidence="5">
    <location>
        <begin position="20"/>
        <end position="186"/>
    </location>
</feature>
<dbReference type="GO" id="GO:0004386">
    <property type="term" value="F:helicase activity"/>
    <property type="evidence" value="ECO:0007669"/>
    <property type="project" value="UniProtKB-KW"/>
</dbReference>
<feature type="domain" description="Helicase C-terminal" evidence="6">
    <location>
        <begin position="262"/>
        <end position="425"/>
    </location>
</feature>
<accession>S0ALV8</accession>
<keyword evidence="3" id="KW-0347">Helicase</keyword>
<dbReference type="SMART" id="SM00487">
    <property type="entry name" value="DEXDc"/>
    <property type="match status" value="1"/>
</dbReference>
<organism evidence="7 8">
    <name type="scientific">Ferroplasma acidarmanus Fer1</name>
    <dbReference type="NCBI Taxonomy" id="333146"/>
    <lineage>
        <taxon>Archaea</taxon>
        <taxon>Methanobacteriati</taxon>
        <taxon>Thermoplasmatota</taxon>
        <taxon>Thermoplasmata</taxon>
        <taxon>Thermoplasmatales</taxon>
        <taxon>Ferroplasmaceae</taxon>
        <taxon>Ferroplasma</taxon>
    </lineage>
</organism>
<dbReference type="PROSITE" id="PS51192">
    <property type="entry name" value="HELICASE_ATP_BIND_1"/>
    <property type="match status" value="1"/>
</dbReference>
<dbReference type="RefSeq" id="WP_009886026.1">
    <property type="nucleotide sequence ID" value="NC_021592.1"/>
</dbReference>
<proteinExistence type="predicted"/>
<evidence type="ECO:0000256" key="3">
    <source>
        <dbReference type="ARBA" id="ARBA00022806"/>
    </source>
</evidence>
<evidence type="ECO:0000313" key="7">
    <source>
        <dbReference type="EMBL" id="AGO59991.1"/>
    </source>
</evidence>
<dbReference type="InterPro" id="IPR001650">
    <property type="entry name" value="Helicase_C-like"/>
</dbReference>
<dbReference type="GO" id="GO:0005524">
    <property type="term" value="F:ATP binding"/>
    <property type="evidence" value="ECO:0007669"/>
    <property type="project" value="UniProtKB-KW"/>
</dbReference>
<dbReference type="GO" id="GO:0003677">
    <property type="term" value="F:DNA binding"/>
    <property type="evidence" value="ECO:0007669"/>
    <property type="project" value="InterPro"/>
</dbReference>
<evidence type="ECO:0000313" key="8">
    <source>
        <dbReference type="Proteomes" id="UP000014660"/>
    </source>
</evidence>
<dbReference type="Pfam" id="PF00271">
    <property type="entry name" value="Helicase_C"/>
    <property type="match status" value="1"/>
</dbReference>
<dbReference type="SMART" id="SM00490">
    <property type="entry name" value="HELICc"/>
    <property type="match status" value="1"/>
</dbReference>